<gene>
    <name evidence="2" type="ORF">NHX12_019342</name>
</gene>
<dbReference type="AlphaFoldDB" id="A0A9Q0ETI4"/>
<name>A0A9Q0ETI4_9TELE</name>
<dbReference type="OrthoDB" id="5832575at2759"/>
<feature type="region of interest" description="Disordered" evidence="1">
    <location>
        <begin position="1"/>
        <end position="24"/>
    </location>
</feature>
<evidence type="ECO:0000313" key="3">
    <source>
        <dbReference type="Proteomes" id="UP001148018"/>
    </source>
</evidence>
<accession>A0A9Q0ETI4</accession>
<dbReference type="PANTHER" id="PTHR18863:SF4">
    <property type="entry name" value="COILED-COIL DOMAIN-CONTAINING PROTEIN 170"/>
    <property type="match status" value="1"/>
</dbReference>
<dbReference type="EMBL" id="JANIIK010000035">
    <property type="protein sequence ID" value="KAJ3613086.1"/>
    <property type="molecule type" value="Genomic_DNA"/>
</dbReference>
<organism evidence="2 3">
    <name type="scientific">Muraenolepis orangiensis</name>
    <name type="common">Patagonian moray cod</name>
    <dbReference type="NCBI Taxonomy" id="630683"/>
    <lineage>
        <taxon>Eukaryota</taxon>
        <taxon>Metazoa</taxon>
        <taxon>Chordata</taxon>
        <taxon>Craniata</taxon>
        <taxon>Vertebrata</taxon>
        <taxon>Euteleostomi</taxon>
        <taxon>Actinopterygii</taxon>
        <taxon>Neopterygii</taxon>
        <taxon>Teleostei</taxon>
        <taxon>Neoteleostei</taxon>
        <taxon>Acanthomorphata</taxon>
        <taxon>Zeiogadaria</taxon>
        <taxon>Gadariae</taxon>
        <taxon>Gadiformes</taxon>
        <taxon>Muraenolepidoidei</taxon>
        <taxon>Muraenolepididae</taxon>
        <taxon>Muraenolepis</taxon>
    </lineage>
</organism>
<keyword evidence="3" id="KW-1185">Reference proteome</keyword>
<reference evidence="2" key="1">
    <citation type="submission" date="2022-07" db="EMBL/GenBank/DDBJ databases">
        <title>Chromosome-level genome of Muraenolepis orangiensis.</title>
        <authorList>
            <person name="Kim J."/>
        </authorList>
    </citation>
    <scope>NUCLEOTIDE SEQUENCE</scope>
    <source>
        <strain evidence="2">KU_S4_2022</strain>
        <tissue evidence="2">Muscle</tissue>
    </source>
</reference>
<evidence type="ECO:0000313" key="2">
    <source>
        <dbReference type="EMBL" id="KAJ3613086.1"/>
    </source>
</evidence>
<comment type="caution">
    <text evidence="2">The sequence shown here is derived from an EMBL/GenBank/DDBJ whole genome shotgun (WGS) entry which is preliminary data.</text>
</comment>
<evidence type="ECO:0000256" key="1">
    <source>
        <dbReference type="SAM" id="MobiDB-lite"/>
    </source>
</evidence>
<sequence>MESRLSEVSAELSQRSELQEGVEQRAQRAEHQLVDLRERLQGVQADLLAVDGHRDALTHNMQHHEEFLKQLMETMKVDGVDLDLGLDMRLRLIRSRAEQLVKQEGTAVVENKTLAYSLQRKLKQQKERLESKELHTDLLRRKVLEMEERERGSRSALALERDGALVAVRRLHKKVERLQGELNAAKLSDAELRAHNVSASAQLKVEGRQVQTCGPPRGRVR</sequence>
<dbReference type="Proteomes" id="UP001148018">
    <property type="component" value="Unassembled WGS sequence"/>
</dbReference>
<proteinExistence type="predicted"/>
<dbReference type="PANTHER" id="PTHR18863">
    <property type="entry name" value="TSEC-2-RELATED"/>
    <property type="match status" value="1"/>
</dbReference>
<protein>
    <submittedName>
        <fullName evidence="2">Uncharacterized protein</fullName>
    </submittedName>
</protein>
<dbReference type="InterPro" id="IPR039139">
    <property type="entry name" value="CCDC170-like"/>
</dbReference>